<dbReference type="EMBL" id="CP021642">
    <property type="protein sequence ID" value="AVX43972.1"/>
    <property type="molecule type" value="Genomic_DNA"/>
</dbReference>
<dbReference type="Proteomes" id="UP000594571">
    <property type="component" value="Chromosome"/>
</dbReference>
<evidence type="ECO:0000313" key="5">
    <source>
        <dbReference type="EMBL" id="QPH97464.1"/>
    </source>
</evidence>
<evidence type="ECO:0000256" key="1">
    <source>
        <dbReference type="SAM" id="Coils"/>
    </source>
</evidence>
<gene>
    <name evidence="4" type="ORF">B9N60_06195</name>
    <name evidence="3" type="ORF">B9N65_05930</name>
    <name evidence="2" type="ORF">CCS77_0911</name>
    <name evidence="5" type="ORF">CVS89_04130</name>
    <name evidence="6" type="ORF">G5B96_05515</name>
</gene>
<evidence type="ECO:0000313" key="3">
    <source>
        <dbReference type="EMBL" id="OUT07745.1"/>
    </source>
</evidence>
<sequence length="68" mass="7972">MLHEYTDLINELKKVDVHFAALCKKHDELNEKIDSKAAQASELDALKKEKLKLKDEIYAQVLKYKEQK</sequence>
<dbReference type="InterPro" id="IPR038444">
    <property type="entry name" value="DUF465_sf"/>
</dbReference>
<dbReference type="Proteomes" id="UP000594535">
    <property type="component" value="Chromosome"/>
</dbReference>
<dbReference type="EMBL" id="CP049263">
    <property type="protein sequence ID" value="QPH97464.1"/>
    <property type="molecule type" value="Genomic_DNA"/>
</dbReference>
<reference evidence="7 8" key="1">
    <citation type="submission" date="2017-04" db="EMBL/GenBank/DDBJ databases">
        <title>Complete genome of Campylobacter concisus ATCC 33237T and draft genomes for an additional eight well characterized C. concisus strains.</title>
        <authorList>
            <person name="Cornelius A.J."/>
            <person name="Miller W.G."/>
            <person name="Lastovica A.J."/>
            <person name="On S.L."/>
            <person name="French N.P."/>
            <person name="Vandenberg O."/>
            <person name="Biggs P.J."/>
        </authorList>
    </citation>
    <scope>NUCLEOTIDE SEQUENCE [LARGE SCALE GENOMIC DNA]</scope>
    <source>
        <strain evidence="3 8">CCUG 19995</strain>
        <strain evidence="4 7">Lasto127.99</strain>
    </source>
</reference>
<name>A0A1Y5MPW2_9BACT</name>
<accession>A0A1Y5MPW2</accession>
<dbReference type="Proteomes" id="UP000241854">
    <property type="component" value="Chromosome"/>
</dbReference>
<dbReference type="Gene3D" id="6.10.280.50">
    <property type="match status" value="1"/>
</dbReference>
<protein>
    <submittedName>
        <fullName evidence="5">DUF465 domain-containing protein</fullName>
    </submittedName>
</protein>
<feature type="coiled-coil region" evidence="1">
    <location>
        <begin position="26"/>
        <end position="56"/>
    </location>
</feature>
<keyword evidence="1" id="KW-0175">Coiled coil</keyword>
<dbReference type="EMBL" id="NDYQ01000008">
    <property type="protein sequence ID" value="OUT17353.1"/>
    <property type="molecule type" value="Genomic_DNA"/>
</dbReference>
<evidence type="ECO:0000313" key="2">
    <source>
        <dbReference type="EMBL" id="AVX43972.1"/>
    </source>
</evidence>
<dbReference type="Proteomes" id="UP000196317">
    <property type="component" value="Unassembled WGS sequence"/>
</dbReference>
<dbReference type="InterPro" id="IPR007420">
    <property type="entry name" value="DUF465"/>
</dbReference>
<dbReference type="EMBL" id="NDYN01000005">
    <property type="protein sequence ID" value="OUT07745.1"/>
    <property type="molecule type" value="Genomic_DNA"/>
</dbReference>
<evidence type="ECO:0000313" key="11">
    <source>
        <dbReference type="Proteomes" id="UP000594571"/>
    </source>
</evidence>
<dbReference type="AlphaFoldDB" id="A0A1Y5MPW2"/>
<evidence type="ECO:0000313" key="10">
    <source>
        <dbReference type="Proteomes" id="UP000594535"/>
    </source>
</evidence>
<evidence type="ECO:0000313" key="7">
    <source>
        <dbReference type="Proteomes" id="UP000195893"/>
    </source>
</evidence>
<proteinExistence type="predicted"/>
<evidence type="ECO:0000313" key="6">
    <source>
        <dbReference type="EMBL" id="QPI06804.1"/>
    </source>
</evidence>
<dbReference type="RefSeq" id="WP_021088212.1">
    <property type="nucleotide sequence ID" value="NZ_CABPTT010000002.1"/>
</dbReference>
<evidence type="ECO:0000313" key="8">
    <source>
        <dbReference type="Proteomes" id="UP000196317"/>
    </source>
</evidence>
<dbReference type="EMBL" id="CP049232">
    <property type="protein sequence ID" value="QPI06804.1"/>
    <property type="molecule type" value="Genomic_DNA"/>
</dbReference>
<dbReference type="Pfam" id="PF04325">
    <property type="entry name" value="DUF465"/>
    <property type="match status" value="1"/>
</dbReference>
<reference evidence="9 11" key="2">
    <citation type="journal article" date="2018" name="Emerg. Microbes Infect.">
        <title>Genomic analysis of oral Campylobacter concisus strains identified a potential bacterial molecular marker associated with active Crohn's disease.</title>
        <authorList>
            <person name="Liu F."/>
            <person name="Ma R."/>
            <person name="Tay C.Y.A."/>
            <person name="Octavia S."/>
            <person name="Lan R."/>
            <person name="Chung H.K.L."/>
            <person name="Riordan S.M."/>
            <person name="Grimm M.C."/>
            <person name="Leong R.W."/>
            <person name="Tanaka M.M."/>
            <person name="Connor S."/>
            <person name="Zhang L."/>
        </authorList>
    </citation>
    <scope>NUCLEOTIDE SEQUENCE [LARGE SCALE GENOMIC DNA]</scope>
    <source>
        <strain evidence="5 11">H16O-S1</strain>
        <strain evidence="2 9">P2CDO4</strain>
    </source>
</reference>
<organism evidence="3 8">
    <name type="scientific">Campylobacter concisus</name>
    <dbReference type="NCBI Taxonomy" id="199"/>
    <lineage>
        <taxon>Bacteria</taxon>
        <taxon>Pseudomonadati</taxon>
        <taxon>Campylobacterota</taxon>
        <taxon>Epsilonproteobacteria</taxon>
        <taxon>Campylobacterales</taxon>
        <taxon>Campylobacteraceae</taxon>
        <taxon>Campylobacter</taxon>
    </lineage>
</organism>
<evidence type="ECO:0000313" key="9">
    <source>
        <dbReference type="Proteomes" id="UP000241854"/>
    </source>
</evidence>
<reference evidence="10 11" key="3">
    <citation type="journal article" date="2020" name="Microb. Genom.">
        <title>Analysis of complete Campylobacter concisus genomes identifies genomospecies features, secretion systems and novel plasmids and their association with severe ulcerative colitis.</title>
        <authorList>
            <person name="Liu F."/>
            <person name="Chen S."/>
            <person name="Luu L.D.W."/>
            <person name="Lee S.A."/>
            <person name="Tay A.C.Y."/>
            <person name="Wu R."/>
            <person name="Riordan S.M."/>
            <person name="Lan R."/>
            <person name="Liu L."/>
            <person name="Zhang L."/>
        </authorList>
    </citation>
    <scope>NUCLEOTIDE SEQUENCE [LARGE SCALE GENOMIC DNA]</scope>
    <source>
        <strain evidence="5 11">H16O-S1</strain>
        <strain evidence="6 10">H9O-S2</strain>
    </source>
</reference>
<dbReference type="Proteomes" id="UP000195893">
    <property type="component" value="Unassembled WGS sequence"/>
</dbReference>
<evidence type="ECO:0000313" key="4">
    <source>
        <dbReference type="EMBL" id="OUT17353.1"/>
    </source>
</evidence>